<dbReference type="PROSITE" id="PS51140">
    <property type="entry name" value="CUE"/>
    <property type="match status" value="1"/>
</dbReference>
<dbReference type="InterPro" id="IPR003892">
    <property type="entry name" value="CUE"/>
</dbReference>
<feature type="region of interest" description="Disordered" evidence="2">
    <location>
        <begin position="41"/>
        <end position="70"/>
    </location>
</feature>
<gene>
    <name evidence="5" type="ORF">AC631_00219</name>
</gene>
<dbReference type="GO" id="GO:0043130">
    <property type="term" value="F:ubiquitin binding"/>
    <property type="evidence" value="ECO:0007669"/>
    <property type="project" value="InterPro"/>
</dbReference>
<dbReference type="CDD" id="cd14424">
    <property type="entry name" value="CUE_Cue1p_like"/>
    <property type="match status" value="1"/>
</dbReference>
<dbReference type="GeneID" id="26837228"/>
<dbReference type="RefSeq" id="XP_015470051.1">
    <property type="nucleotide sequence ID" value="XM_015609049.1"/>
</dbReference>
<proteinExistence type="predicted"/>
<comment type="caution">
    <text evidence="5">The sequence shown here is derived from an EMBL/GenBank/DDBJ whole genome shotgun (WGS) entry which is preliminary data.</text>
</comment>
<feature type="compositionally biased region" description="Low complexity" evidence="2">
    <location>
        <begin position="41"/>
        <end position="60"/>
    </location>
</feature>
<keyword evidence="1" id="KW-0833">Ubl conjugation pathway</keyword>
<organism evidence="5 6">
    <name type="scientific">Debaryomyces fabryi</name>
    <dbReference type="NCBI Taxonomy" id="58627"/>
    <lineage>
        <taxon>Eukaryota</taxon>
        <taxon>Fungi</taxon>
        <taxon>Dikarya</taxon>
        <taxon>Ascomycota</taxon>
        <taxon>Saccharomycotina</taxon>
        <taxon>Pichiomycetes</taxon>
        <taxon>Debaryomycetaceae</taxon>
        <taxon>Debaryomyces</taxon>
    </lineage>
</organism>
<accession>A0A0V1Q661</accession>
<evidence type="ECO:0000313" key="6">
    <source>
        <dbReference type="Proteomes" id="UP000054251"/>
    </source>
</evidence>
<keyword evidence="3" id="KW-0812">Transmembrane</keyword>
<keyword evidence="3" id="KW-1133">Transmembrane helix</keyword>
<sequence length="203" mass="22956">MDNSTIVFIAVLGIAFIFLRWLIAPIPPQLPNELNEALANNSANNSNRSTNSSNSTNNTNRRSRRDVSDDMIEVVQTIAPQLTRGQIRMDLERSGSVELTMERYMETGSLPFPPGESASTLNLQPDISEHSQVTKKEPENLIDKYGLKSKIRDDEGEEIENIDDNKWGSSKEERTSLLNRKREEMILQARKRLASQLQNEVAL</sequence>
<evidence type="ECO:0000259" key="4">
    <source>
        <dbReference type="PROSITE" id="PS51140"/>
    </source>
</evidence>
<feature type="domain" description="CUE" evidence="4">
    <location>
        <begin position="67"/>
        <end position="110"/>
    </location>
</feature>
<feature type="transmembrane region" description="Helical" evidence="3">
    <location>
        <begin position="6"/>
        <end position="23"/>
    </location>
</feature>
<dbReference type="Pfam" id="PF02845">
    <property type="entry name" value="CUE"/>
    <property type="match status" value="1"/>
</dbReference>
<reference evidence="5 6" key="1">
    <citation type="submission" date="2015-11" db="EMBL/GenBank/DDBJ databases">
        <title>The genome of Debaryomyces fabryi.</title>
        <authorList>
            <person name="Tafer H."/>
            <person name="Lopandic K."/>
        </authorList>
    </citation>
    <scope>NUCLEOTIDE SEQUENCE [LARGE SCALE GENOMIC DNA]</scope>
    <source>
        <strain evidence="5 6">CBS 789</strain>
    </source>
</reference>
<dbReference type="OrthoDB" id="3824970at2759"/>
<dbReference type="AlphaFoldDB" id="A0A0V1Q661"/>
<evidence type="ECO:0000313" key="5">
    <source>
        <dbReference type="EMBL" id="KSA03949.1"/>
    </source>
</evidence>
<dbReference type="Proteomes" id="UP000054251">
    <property type="component" value="Unassembled WGS sequence"/>
</dbReference>
<keyword evidence="6" id="KW-1185">Reference proteome</keyword>
<dbReference type="Gene3D" id="1.10.8.10">
    <property type="entry name" value="DNA helicase RuvA subunit, C-terminal domain"/>
    <property type="match status" value="1"/>
</dbReference>
<keyword evidence="3" id="KW-0472">Membrane</keyword>
<protein>
    <submittedName>
        <fullName evidence="5">Coupling of ubiquitin conjugation to ER degradation protein 1</fullName>
    </submittedName>
</protein>
<evidence type="ECO:0000256" key="3">
    <source>
        <dbReference type="SAM" id="Phobius"/>
    </source>
</evidence>
<evidence type="ECO:0000256" key="2">
    <source>
        <dbReference type="SAM" id="MobiDB-lite"/>
    </source>
</evidence>
<dbReference type="EMBL" id="LMYN01000003">
    <property type="protein sequence ID" value="KSA03949.1"/>
    <property type="molecule type" value="Genomic_DNA"/>
</dbReference>
<name>A0A0V1Q661_9ASCO</name>
<evidence type="ECO:0000256" key="1">
    <source>
        <dbReference type="ARBA" id="ARBA00022786"/>
    </source>
</evidence>